<protein>
    <submittedName>
        <fullName evidence="1">YitT family protein</fullName>
    </submittedName>
</protein>
<dbReference type="Proteomes" id="UP000308836">
    <property type="component" value="Unassembled WGS sequence"/>
</dbReference>
<evidence type="ECO:0000313" key="1">
    <source>
        <dbReference type="EMBL" id="TGY66174.1"/>
    </source>
</evidence>
<accession>A0AC61R8J4</accession>
<sequence length="294" mass="33213">MINIFDTTTIKNKQTRLAFSIFWIGVSSLLQTFTIQSFMDPSNLLSSGFTGLAILINKITTLFGVPFSVSLGILCLNIPAALLCCKHISKRFTLLSYIQFSLTSVLLDVCHFQPIFDDLFLNVIFGGFLYGLVVVIALRTEGSTGGTDFIALYISDKLHKSIWDQVFIFNVCIIVIFGFFFGWEYAGYSIVFQFISTKTISYFYHRYAQIMVEVTTSKPKAVSEAFKTNFRHGMSIVNGQGGYSGKPFSLCKTIVSSYEEKPIIDCLHQVDPDAIVYTHKIDNFYGRFYQKPIE</sequence>
<keyword evidence="2" id="KW-1185">Reference proteome</keyword>
<comment type="caution">
    <text evidence="1">The sequence shown here is derived from an EMBL/GenBank/DDBJ whole genome shotgun (WGS) entry which is preliminary data.</text>
</comment>
<gene>
    <name evidence="1" type="ORF">E5336_05700</name>
</gene>
<name>A0AC61R8J4_9FIRM</name>
<proteinExistence type="predicted"/>
<organism evidence="1 2">
    <name type="scientific">Dubosiella muris</name>
    <dbReference type="NCBI Taxonomy" id="3038133"/>
    <lineage>
        <taxon>Bacteria</taxon>
        <taxon>Bacillati</taxon>
        <taxon>Bacillota</taxon>
        <taxon>Erysipelotrichia</taxon>
        <taxon>Erysipelotrichales</taxon>
        <taxon>Erysipelotrichaceae</taxon>
        <taxon>Dubosiella</taxon>
    </lineage>
</organism>
<reference evidence="1" key="1">
    <citation type="submission" date="2019-04" db="EMBL/GenBank/DDBJ databases">
        <title>Microbes associate with the intestines of laboratory mice.</title>
        <authorList>
            <person name="Navarre W."/>
            <person name="Wong E."/>
            <person name="Huang K."/>
            <person name="Tropini C."/>
            <person name="Ng K."/>
            <person name="Yu B."/>
        </authorList>
    </citation>
    <scope>NUCLEOTIDE SEQUENCE</scope>
    <source>
        <strain evidence="1">NM09_H32</strain>
    </source>
</reference>
<evidence type="ECO:0000313" key="2">
    <source>
        <dbReference type="Proteomes" id="UP000308836"/>
    </source>
</evidence>
<dbReference type="EMBL" id="SRYG01000009">
    <property type="protein sequence ID" value="TGY66174.1"/>
    <property type="molecule type" value="Genomic_DNA"/>
</dbReference>